<reference evidence="11" key="2">
    <citation type="journal article" date="2018" name="BMC Genomics">
        <title>A manually annotated Actinidia chinensis var. chinensis (kiwifruit) genome highlights the challenges associated with draft genomes and gene prediction in plants.</title>
        <authorList>
            <person name="Pilkington S.M."/>
            <person name="Crowhurst R."/>
            <person name="Hilario E."/>
            <person name="Nardozza S."/>
            <person name="Fraser L."/>
            <person name="Peng Y."/>
            <person name="Gunaseelan K."/>
            <person name="Simpson R."/>
            <person name="Tahir J."/>
            <person name="Deroles S.C."/>
            <person name="Templeton K."/>
            <person name="Luo Z."/>
            <person name="Davy M."/>
            <person name="Cheng C."/>
            <person name="McNeilage M."/>
            <person name="Scaglione D."/>
            <person name="Liu Y."/>
            <person name="Zhang Q."/>
            <person name="Datson P."/>
            <person name="De Silva N."/>
            <person name="Gardiner S.E."/>
            <person name="Bassett H."/>
            <person name="Chagne D."/>
            <person name="McCallum J."/>
            <person name="Dzierzon H."/>
            <person name="Deng C."/>
            <person name="Wang Y.Y."/>
            <person name="Barron L."/>
            <person name="Manako K."/>
            <person name="Bowen J."/>
            <person name="Foster T.M."/>
            <person name="Erridge Z.A."/>
            <person name="Tiffin H."/>
            <person name="Waite C.N."/>
            <person name="Davies K.M."/>
            <person name="Grierson E.P."/>
            <person name="Laing W.A."/>
            <person name="Kirk R."/>
            <person name="Chen X."/>
            <person name="Wood M."/>
            <person name="Montefiori M."/>
            <person name="Brummell D.A."/>
            <person name="Schwinn K.E."/>
            <person name="Catanach A."/>
            <person name="Fullerton C."/>
            <person name="Li D."/>
            <person name="Meiyalaghan S."/>
            <person name="Nieuwenhuizen N."/>
            <person name="Read N."/>
            <person name="Prakash R."/>
            <person name="Hunter D."/>
            <person name="Zhang H."/>
            <person name="McKenzie M."/>
            <person name="Knabel M."/>
            <person name="Harris A."/>
            <person name="Allan A.C."/>
            <person name="Gleave A."/>
            <person name="Chen A."/>
            <person name="Janssen B.J."/>
            <person name="Plunkett B."/>
            <person name="Ampomah-Dwamena C."/>
            <person name="Voogd C."/>
            <person name="Leif D."/>
            <person name="Lafferty D."/>
            <person name="Souleyre E.J.F."/>
            <person name="Varkonyi-Gasic E."/>
            <person name="Gambi F."/>
            <person name="Hanley J."/>
            <person name="Yao J.L."/>
            <person name="Cheung J."/>
            <person name="David K.M."/>
            <person name="Warren B."/>
            <person name="Marsh K."/>
            <person name="Snowden K.C."/>
            <person name="Lin-Wang K."/>
            <person name="Brian L."/>
            <person name="Martinez-Sanchez M."/>
            <person name="Wang M."/>
            <person name="Ileperuma N."/>
            <person name="Macnee N."/>
            <person name="Campin R."/>
            <person name="McAtee P."/>
            <person name="Drummond R.S.M."/>
            <person name="Espley R.V."/>
            <person name="Ireland H.S."/>
            <person name="Wu R."/>
            <person name="Atkinson R.G."/>
            <person name="Karunairetnam S."/>
            <person name="Bulley S."/>
            <person name="Chunkath S."/>
            <person name="Hanley Z."/>
            <person name="Storey R."/>
            <person name="Thrimawithana A.H."/>
            <person name="Thomson S."/>
            <person name="David C."/>
            <person name="Testolin R."/>
            <person name="Huang H."/>
            <person name="Hellens R.P."/>
            <person name="Schaffer R.J."/>
        </authorList>
    </citation>
    <scope>NUCLEOTIDE SEQUENCE [LARGE SCALE GENOMIC DNA]</scope>
    <source>
        <strain evidence="11">cv. Red5</strain>
    </source>
</reference>
<dbReference type="FunFam" id="2.40.330.10:FF:000001">
    <property type="entry name" value="Auxin response factor"/>
    <property type="match status" value="1"/>
</dbReference>
<keyword evidence="5 8" id="KW-0804">Transcription</keyword>
<dbReference type="Pfam" id="PF02362">
    <property type="entry name" value="B3"/>
    <property type="match status" value="1"/>
</dbReference>
<organism evidence="10 11">
    <name type="scientific">Actinidia chinensis var. chinensis</name>
    <name type="common">Chinese soft-hair kiwi</name>
    <dbReference type="NCBI Taxonomy" id="1590841"/>
    <lineage>
        <taxon>Eukaryota</taxon>
        <taxon>Viridiplantae</taxon>
        <taxon>Streptophyta</taxon>
        <taxon>Embryophyta</taxon>
        <taxon>Tracheophyta</taxon>
        <taxon>Spermatophyta</taxon>
        <taxon>Magnoliopsida</taxon>
        <taxon>eudicotyledons</taxon>
        <taxon>Gunneridae</taxon>
        <taxon>Pentapetalae</taxon>
        <taxon>asterids</taxon>
        <taxon>Ericales</taxon>
        <taxon>Actinidiaceae</taxon>
        <taxon>Actinidia</taxon>
    </lineage>
</organism>
<dbReference type="SMART" id="SM01019">
    <property type="entry name" value="B3"/>
    <property type="match status" value="1"/>
</dbReference>
<dbReference type="STRING" id="1590841.A0A2R6Q169"/>
<dbReference type="CDD" id="cd10017">
    <property type="entry name" value="B3_DNA"/>
    <property type="match status" value="1"/>
</dbReference>
<protein>
    <recommendedName>
        <fullName evidence="8">Auxin response factor</fullName>
    </recommendedName>
</protein>
<comment type="caution">
    <text evidence="10">The sequence shown here is derived from an EMBL/GenBank/DDBJ whole genome shotgun (WGS) entry which is preliminary data.</text>
</comment>
<keyword evidence="11" id="KW-1185">Reference proteome</keyword>
<dbReference type="GO" id="GO:0009734">
    <property type="term" value="P:auxin-activated signaling pathway"/>
    <property type="evidence" value="ECO:0007669"/>
    <property type="project" value="UniProtKB-KW"/>
</dbReference>
<keyword evidence="4 8" id="KW-0238">DNA-binding</keyword>
<dbReference type="GO" id="GO:0003677">
    <property type="term" value="F:DNA binding"/>
    <property type="evidence" value="ECO:0007669"/>
    <property type="project" value="UniProtKB-KW"/>
</dbReference>
<keyword evidence="6 8" id="KW-0539">Nucleus</keyword>
<accession>A0A2R6Q169</accession>
<gene>
    <name evidence="10" type="ORF">CEY00_Acc24112</name>
</gene>
<evidence type="ECO:0000256" key="1">
    <source>
        <dbReference type="ARBA" id="ARBA00004123"/>
    </source>
</evidence>
<keyword evidence="3 8" id="KW-0805">Transcription regulation</keyword>
<dbReference type="SUPFAM" id="SSF101936">
    <property type="entry name" value="DNA-binding pseudobarrel domain"/>
    <property type="match status" value="1"/>
</dbReference>
<dbReference type="FunCoup" id="A0A2R6Q169">
    <property type="interactions" value="226"/>
</dbReference>
<dbReference type="Gene3D" id="2.40.330.10">
    <property type="entry name" value="DNA-binding pseudobarrel domain"/>
    <property type="match status" value="1"/>
</dbReference>
<comment type="subunit">
    <text evidence="8">Homodimers and heterodimers.</text>
</comment>
<evidence type="ECO:0000256" key="6">
    <source>
        <dbReference type="ARBA" id="ARBA00023242"/>
    </source>
</evidence>
<dbReference type="AlphaFoldDB" id="A0A2R6Q169"/>
<evidence type="ECO:0000313" key="10">
    <source>
        <dbReference type="EMBL" id="PSS00154.1"/>
    </source>
</evidence>
<dbReference type="PANTHER" id="PTHR31384">
    <property type="entry name" value="AUXIN RESPONSE FACTOR 4-RELATED"/>
    <property type="match status" value="1"/>
</dbReference>
<keyword evidence="7 8" id="KW-0927">Auxin signaling pathway</keyword>
<evidence type="ECO:0000256" key="4">
    <source>
        <dbReference type="ARBA" id="ARBA00023125"/>
    </source>
</evidence>
<comment type="similarity">
    <text evidence="2 8">Belongs to the ARF family.</text>
</comment>
<dbReference type="PANTHER" id="PTHR31384:SF94">
    <property type="entry name" value="AUXIN RESPONSE FACTOR 17"/>
    <property type="match status" value="1"/>
</dbReference>
<sequence>MAADTGVDPTVWKACAGTSVRIPTVDSRVYYFPQGHAEHFSSPPFLSPIVSSQPLILCRVAAVRLLANPETDEVFAKIRLVPIDPARDIHALERKLGFSGGSNAEEENGEEAVVSSYAKVLTASDANNGGGFSVPRTCADLIFPSLNFAADPPVQTLSIRDVRGVAWEFRHIYRGTPRRHLLTTGWSRFVNHKKLVAGDYVVFMKNRRSGELFVGLRRAVRTDAKCGGRWNFPVTEDDGFSGGGKEGFSRSGRGMVSSESVVLEAELAARGLAFEVVYYPKRGSVDFVVKAETVEESLNVFWTAGMRVKMAVESEDASGVKWFQGTVSSAMVPDNGPWLGSPWRMLQVTWDEAEVLKNVDRLCPWQVTHVVPTPPVPSTFPPAKKMRVPQNLGLQTDGGGDLFIPIPGLSNSMGALNPSLMNYNSFPAGMQGARQDPIFGNILSNFTSESNHQMCSDKFFGNMIPKLITVSTELKIGSSQSDDLSPDSQSSVHFFGDELVGKQGCNSSTKVGLASIQLFGKIIHMKDTVESGFDDVGYAEDDGRKMFKETEGVKSPLDLSLTFPNSKLLDGLDVQCQRSSAVEACSL</sequence>
<dbReference type="InterPro" id="IPR003340">
    <property type="entry name" value="B3_DNA-bd"/>
</dbReference>
<dbReference type="GO" id="GO:0005634">
    <property type="term" value="C:nucleus"/>
    <property type="evidence" value="ECO:0007669"/>
    <property type="project" value="UniProtKB-SubCell"/>
</dbReference>
<dbReference type="InParanoid" id="A0A2R6Q169"/>
<evidence type="ECO:0000256" key="8">
    <source>
        <dbReference type="RuleBase" id="RU004561"/>
    </source>
</evidence>
<dbReference type="InterPro" id="IPR044835">
    <property type="entry name" value="ARF_plant"/>
</dbReference>
<dbReference type="Gramene" id="PSS00154">
    <property type="protein sequence ID" value="PSS00154"/>
    <property type="gene ID" value="CEY00_Acc24112"/>
</dbReference>
<feature type="domain" description="TF-B3" evidence="9">
    <location>
        <begin position="117"/>
        <end position="220"/>
    </location>
</feature>
<evidence type="ECO:0000259" key="9">
    <source>
        <dbReference type="PROSITE" id="PS50863"/>
    </source>
</evidence>
<dbReference type="OMA" id="GHMEHAS"/>
<reference evidence="10 11" key="1">
    <citation type="submission" date="2017-07" db="EMBL/GenBank/DDBJ databases">
        <title>An improved, manually edited Actinidia chinensis var. chinensis (kiwifruit) genome highlights the challenges associated with draft genomes and gene prediction in plants.</title>
        <authorList>
            <person name="Pilkington S."/>
            <person name="Crowhurst R."/>
            <person name="Hilario E."/>
            <person name="Nardozza S."/>
            <person name="Fraser L."/>
            <person name="Peng Y."/>
            <person name="Gunaseelan K."/>
            <person name="Simpson R."/>
            <person name="Tahir J."/>
            <person name="Deroles S."/>
            <person name="Templeton K."/>
            <person name="Luo Z."/>
            <person name="Davy M."/>
            <person name="Cheng C."/>
            <person name="Mcneilage M."/>
            <person name="Scaglione D."/>
            <person name="Liu Y."/>
            <person name="Zhang Q."/>
            <person name="Datson P."/>
            <person name="De Silva N."/>
            <person name="Gardiner S."/>
            <person name="Bassett H."/>
            <person name="Chagne D."/>
            <person name="Mccallum J."/>
            <person name="Dzierzon H."/>
            <person name="Deng C."/>
            <person name="Wang Y.-Y."/>
            <person name="Barron N."/>
            <person name="Manako K."/>
            <person name="Bowen J."/>
            <person name="Foster T."/>
            <person name="Erridge Z."/>
            <person name="Tiffin H."/>
            <person name="Waite C."/>
            <person name="Davies K."/>
            <person name="Grierson E."/>
            <person name="Laing W."/>
            <person name="Kirk R."/>
            <person name="Chen X."/>
            <person name="Wood M."/>
            <person name="Montefiori M."/>
            <person name="Brummell D."/>
            <person name="Schwinn K."/>
            <person name="Catanach A."/>
            <person name="Fullerton C."/>
            <person name="Li D."/>
            <person name="Meiyalaghan S."/>
            <person name="Nieuwenhuizen N."/>
            <person name="Read N."/>
            <person name="Prakash R."/>
            <person name="Hunter D."/>
            <person name="Zhang H."/>
            <person name="Mckenzie M."/>
            <person name="Knabel M."/>
            <person name="Harris A."/>
            <person name="Allan A."/>
            <person name="Chen A."/>
            <person name="Janssen B."/>
            <person name="Plunkett B."/>
            <person name="Dwamena C."/>
            <person name="Voogd C."/>
            <person name="Leif D."/>
            <person name="Lafferty D."/>
            <person name="Souleyre E."/>
            <person name="Varkonyi-Gasic E."/>
            <person name="Gambi F."/>
            <person name="Hanley J."/>
            <person name="Yao J.-L."/>
            <person name="Cheung J."/>
            <person name="David K."/>
            <person name="Warren B."/>
            <person name="Marsh K."/>
            <person name="Snowden K."/>
            <person name="Lin-Wang K."/>
            <person name="Brian L."/>
            <person name="Martinez-Sanchez M."/>
            <person name="Wang M."/>
            <person name="Ileperuma N."/>
            <person name="Macnee N."/>
            <person name="Campin R."/>
            <person name="Mcatee P."/>
            <person name="Drummond R."/>
            <person name="Espley R."/>
            <person name="Ireland H."/>
            <person name="Wu R."/>
            <person name="Atkinson R."/>
            <person name="Karunairetnam S."/>
            <person name="Bulley S."/>
            <person name="Chunkath S."/>
            <person name="Hanley Z."/>
            <person name="Storey R."/>
            <person name="Thrimawithana A."/>
            <person name="Thomson S."/>
            <person name="David C."/>
            <person name="Testolin R."/>
        </authorList>
    </citation>
    <scope>NUCLEOTIDE SEQUENCE [LARGE SCALE GENOMIC DNA]</scope>
    <source>
        <strain evidence="11">cv. Red5</strain>
        <tissue evidence="10">Young leaf</tissue>
    </source>
</reference>
<dbReference type="GO" id="GO:0006355">
    <property type="term" value="P:regulation of DNA-templated transcription"/>
    <property type="evidence" value="ECO:0007669"/>
    <property type="project" value="InterPro"/>
</dbReference>
<dbReference type="PROSITE" id="PS50863">
    <property type="entry name" value="B3"/>
    <property type="match status" value="1"/>
</dbReference>
<proteinExistence type="inferred from homology"/>
<evidence type="ECO:0000256" key="7">
    <source>
        <dbReference type="ARBA" id="ARBA00023294"/>
    </source>
</evidence>
<dbReference type="Gene3D" id="2.30.30.1040">
    <property type="match status" value="1"/>
</dbReference>
<dbReference type="OrthoDB" id="1414159at2759"/>
<dbReference type="InterPro" id="IPR010525">
    <property type="entry name" value="ARF_dom"/>
</dbReference>
<evidence type="ECO:0000256" key="5">
    <source>
        <dbReference type="ARBA" id="ARBA00023163"/>
    </source>
</evidence>
<dbReference type="InterPro" id="IPR015300">
    <property type="entry name" value="DNA-bd_pseudobarrel_sf"/>
</dbReference>
<dbReference type="Proteomes" id="UP000241394">
    <property type="component" value="Chromosome LG21"/>
</dbReference>
<evidence type="ECO:0000256" key="3">
    <source>
        <dbReference type="ARBA" id="ARBA00023015"/>
    </source>
</evidence>
<dbReference type="EMBL" id="NKQK01000021">
    <property type="protein sequence ID" value="PSS00154.1"/>
    <property type="molecule type" value="Genomic_DNA"/>
</dbReference>
<comment type="subcellular location">
    <subcellularLocation>
        <location evidence="1 8">Nucleus</location>
    </subcellularLocation>
</comment>
<comment type="function">
    <text evidence="8">Auxin response factors (ARFs) are transcriptional factors that bind specifically to the DNA sequence 5'-TGTCTC-3' found in the auxin-responsive promoter elements (AuxREs).</text>
</comment>
<dbReference type="Pfam" id="PF06507">
    <property type="entry name" value="ARF_AD"/>
    <property type="match status" value="1"/>
</dbReference>
<evidence type="ECO:0000313" key="11">
    <source>
        <dbReference type="Proteomes" id="UP000241394"/>
    </source>
</evidence>
<name>A0A2R6Q169_ACTCC</name>
<evidence type="ECO:0000256" key="2">
    <source>
        <dbReference type="ARBA" id="ARBA00007853"/>
    </source>
</evidence>